<evidence type="ECO:0000313" key="2">
    <source>
        <dbReference type="EMBL" id="MBP1299606.1"/>
    </source>
</evidence>
<keyword evidence="5" id="KW-1185">Reference proteome</keyword>
<accession>A0A4V1WE45</accession>
<keyword evidence="2" id="KW-0378">Hydrolase</keyword>
<dbReference type="Proteomes" id="UP000673383">
    <property type="component" value="Unassembled WGS sequence"/>
</dbReference>
<dbReference type="AlphaFoldDB" id="A0A4V1WE45"/>
<reference evidence="2" key="1">
    <citation type="submission" date="2021-02" db="EMBL/GenBank/DDBJ databases">
        <title>Genomic Encyclopedia of Type Strains, Phase IV (KMG-V): Genome sequencing to study the core and pangenomes of soil and plant-associated prokaryotes.</title>
        <authorList>
            <person name="Whitman W."/>
        </authorList>
    </citation>
    <scope>NUCLEOTIDE SEQUENCE</scope>
    <source>
        <strain evidence="2">USDA 406</strain>
    </source>
</reference>
<comment type="caution">
    <text evidence="2">The sequence shown here is derived from an EMBL/GenBank/DDBJ whole genome shotgun (WGS) entry which is preliminary data.</text>
</comment>
<name>A0A4V1WE45_BRAEL</name>
<organism evidence="2 4">
    <name type="scientific">Bradyrhizobium elkanii</name>
    <dbReference type="NCBI Taxonomy" id="29448"/>
    <lineage>
        <taxon>Bacteria</taxon>
        <taxon>Pseudomonadati</taxon>
        <taxon>Pseudomonadota</taxon>
        <taxon>Alphaproteobacteria</taxon>
        <taxon>Hyphomicrobiales</taxon>
        <taxon>Nitrobacteraceae</taxon>
        <taxon>Bradyrhizobium</taxon>
    </lineage>
</organism>
<dbReference type="EC" id="3.1.-.-" evidence="2"/>
<dbReference type="Pfam" id="PF01850">
    <property type="entry name" value="PIN"/>
    <property type="match status" value="1"/>
</dbReference>
<dbReference type="GeneID" id="92956735"/>
<gene>
    <name evidence="3" type="ORF">ABIF29_001637</name>
    <name evidence="2" type="ORF">JOH49_009359</name>
</gene>
<evidence type="ECO:0000313" key="5">
    <source>
        <dbReference type="Proteomes" id="UP001565471"/>
    </source>
</evidence>
<dbReference type="RefSeq" id="WP_016841992.1">
    <property type="nucleotide sequence ID" value="NZ_BJNL01000074.1"/>
</dbReference>
<dbReference type="Gene3D" id="3.40.50.1010">
    <property type="entry name" value="5'-nuclease"/>
    <property type="match status" value="1"/>
</dbReference>
<sequence>MMIDASALVVILLREPDAAEVVMAIADAKAPFTSPSRYTNDLCSHARQRMGCAGSGGGSAKVLDAGSIRVCAIADGMISTAAMAFDRFGNARHPAQLNLGDCFASACAKTYRAPLLHKGDDFPRTDLELVYKG</sequence>
<dbReference type="GO" id="GO:0016787">
    <property type="term" value="F:hydrolase activity"/>
    <property type="evidence" value="ECO:0007669"/>
    <property type="project" value="UniProtKB-KW"/>
</dbReference>
<dbReference type="InterPro" id="IPR002716">
    <property type="entry name" value="PIN_dom"/>
</dbReference>
<feature type="domain" description="PIN" evidence="1">
    <location>
        <begin position="1"/>
        <end position="126"/>
    </location>
</feature>
<dbReference type="SUPFAM" id="SSF88723">
    <property type="entry name" value="PIN domain-like"/>
    <property type="match status" value="1"/>
</dbReference>
<protein>
    <submittedName>
        <fullName evidence="2">Ribonuclease VapC</fullName>
        <ecNumber evidence="2">3.1.-.-</ecNumber>
    </submittedName>
</protein>
<dbReference type="Proteomes" id="UP001565471">
    <property type="component" value="Unassembled WGS sequence"/>
</dbReference>
<reference evidence="3 5" key="2">
    <citation type="submission" date="2024-07" db="EMBL/GenBank/DDBJ databases">
        <title>Genomic Encyclopedia of Type Strains, Phase V (KMG-V): Genome sequencing to study the core and pangenomes of soil and plant-associated prokaryotes.</title>
        <authorList>
            <person name="Whitman W."/>
        </authorList>
    </citation>
    <scope>NUCLEOTIDE SEQUENCE [LARGE SCALE GENOMIC DNA]</scope>
    <source>
        <strain evidence="3 5">USDA 415</strain>
    </source>
</reference>
<dbReference type="CDD" id="cd09871">
    <property type="entry name" value="PIN_MtVapC28-VapC30-like"/>
    <property type="match status" value="1"/>
</dbReference>
<proteinExistence type="predicted"/>
<evidence type="ECO:0000313" key="4">
    <source>
        <dbReference type="Proteomes" id="UP000673383"/>
    </source>
</evidence>
<dbReference type="EMBL" id="JAFICZ010000001">
    <property type="protein sequence ID" value="MBP1299606.1"/>
    <property type="molecule type" value="Genomic_DNA"/>
</dbReference>
<dbReference type="EMBL" id="JBGBZA010000002">
    <property type="protein sequence ID" value="MEY9314838.1"/>
    <property type="molecule type" value="Genomic_DNA"/>
</dbReference>
<evidence type="ECO:0000313" key="3">
    <source>
        <dbReference type="EMBL" id="MEY9314838.1"/>
    </source>
</evidence>
<dbReference type="InterPro" id="IPR029060">
    <property type="entry name" value="PIN-like_dom_sf"/>
</dbReference>
<evidence type="ECO:0000259" key="1">
    <source>
        <dbReference type="Pfam" id="PF01850"/>
    </source>
</evidence>